<keyword evidence="1" id="KW-0004">4Fe-4S</keyword>
<feature type="domain" description="Nitrite/Sulfite reductase ferredoxin-like" evidence="8">
    <location>
        <begin position="48"/>
        <end position="113"/>
    </location>
</feature>
<feature type="domain" description="HEPN" evidence="9">
    <location>
        <begin position="587"/>
        <end position="640"/>
    </location>
</feature>
<accession>A0A9X2XZD3</accession>
<dbReference type="SUPFAM" id="SSF56014">
    <property type="entry name" value="Nitrite and sulphite reductase 4Fe-4S domain-like"/>
    <property type="match status" value="2"/>
</dbReference>
<feature type="domain" description="Nitrite/Sulfite reductase ferredoxin-like" evidence="8">
    <location>
        <begin position="324"/>
        <end position="388"/>
    </location>
</feature>
<evidence type="ECO:0000256" key="4">
    <source>
        <dbReference type="ARBA" id="ARBA00023002"/>
    </source>
</evidence>
<dbReference type="Proteomes" id="UP001155483">
    <property type="component" value="Unassembled WGS sequence"/>
</dbReference>
<dbReference type="Gene3D" id="1.20.120.330">
    <property type="entry name" value="Nucleotidyltransferases domain 2"/>
    <property type="match status" value="1"/>
</dbReference>
<keyword evidence="6" id="KW-0411">Iron-sulfur</keyword>
<protein>
    <submittedName>
        <fullName evidence="10">HEPN domain-containing protein</fullName>
    </submittedName>
</protein>
<dbReference type="SUPFAM" id="SSF55124">
    <property type="entry name" value="Nitrite/Sulfite reductase N-terminal domain-like"/>
    <property type="match status" value="2"/>
</dbReference>
<dbReference type="Gene3D" id="3.30.413.10">
    <property type="entry name" value="Sulfite Reductase Hemoprotein, domain 1"/>
    <property type="match status" value="2"/>
</dbReference>
<evidence type="ECO:0000313" key="10">
    <source>
        <dbReference type="EMBL" id="MCU7551716.1"/>
    </source>
</evidence>
<keyword evidence="5" id="KW-0408">Iron</keyword>
<organism evidence="10 11">
    <name type="scientific">Paraflavisolibacter caeni</name>
    <dbReference type="NCBI Taxonomy" id="2982496"/>
    <lineage>
        <taxon>Bacteria</taxon>
        <taxon>Pseudomonadati</taxon>
        <taxon>Bacteroidota</taxon>
        <taxon>Chitinophagia</taxon>
        <taxon>Chitinophagales</taxon>
        <taxon>Chitinophagaceae</taxon>
        <taxon>Paraflavisolibacter</taxon>
    </lineage>
</organism>
<dbReference type="GO" id="GO:0020037">
    <property type="term" value="F:heme binding"/>
    <property type="evidence" value="ECO:0007669"/>
    <property type="project" value="InterPro"/>
</dbReference>
<reference evidence="10" key="1">
    <citation type="submission" date="2022-09" db="EMBL/GenBank/DDBJ databases">
        <authorList>
            <person name="Yuan C."/>
            <person name="Ke Z."/>
        </authorList>
    </citation>
    <scope>NUCLEOTIDE SEQUENCE</scope>
    <source>
        <strain evidence="10">LB-8</strain>
    </source>
</reference>
<name>A0A9X2XZD3_9BACT</name>
<evidence type="ECO:0000256" key="1">
    <source>
        <dbReference type="ARBA" id="ARBA00022485"/>
    </source>
</evidence>
<evidence type="ECO:0000259" key="8">
    <source>
        <dbReference type="Pfam" id="PF03460"/>
    </source>
</evidence>
<feature type="domain" description="Nitrite/sulphite reductase 4Fe-4S" evidence="7">
    <location>
        <begin position="398"/>
        <end position="522"/>
    </location>
</feature>
<dbReference type="InterPro" id="IPR005117">
    <property type="entry name" value="NiRdtase/SiRdtase_haem-b_fer"/>
</dbReference>
<evidence type="ECO:0000256" key="5">
    <source>
        <dbReference type="ARBA" id="ARBA00023004"/>
    </source>
</evidence>
<evidence type="ECO:0000256" key="6">
    <source>
        <dbReference type="ARBA" id="ARBA00023014"/>
    </source>
</evidence>
<proteinExistence type="predicted"/>
<dbReference type="InterPro" id="IPR051329">
    <property type="entry name" value="NIR_SIR_4Fe-4S"/>
</dbReference>
<evidence type="ECO:0000256" key="2">
    <source>
        <dbReference type="ARBA" id="ARBA00022617"/>
    </source>
</evidence>
<dbReference type="GO" id="GO:0016491">
    <property type="term" value="F:oxidoreductase activity"/>
    <property type="evidence" value="ECO:0007669"/>
    <property type="project" value="UniProtKB-KW"/>
</dbReference>
<dbReference type="PANTHER" id="PTHR32439:SF9">
    <property type="entry name" value="BLR3264 PROTEIN"/>
    <property type="match status" value="1"/>
</dbReference>
<keyword evidence="2" id="KW-0349">Heme</keyword>
<comment type="caution">
    <text evidence="10">The sequence shown here is derived from an EMBL/GenBank/DDBJ whole genome shotgun (WGS) entry which is preliminary data.</text>
</comment>
<evidence type="ECO:0000256" key="3">
    <source>
        <dbReference type="ARBA" id="ARBA00022723"/>
    </source>
</evidence>
<dbReference type="EMBL" id="JAOTIF010000023">
    <property type="protein sequence ID" value="MCU7551716.1"/>
    <property type="molecule type" value="Genomic_DNA"/>
</dbReference>
<dbReference type="Pfam" id="PF03460">
    <property type="entry name" value="NIR_SIR_ferr"/>
    <property type="match status" value="2"/>
</dbReference>
<dbReference type="Pfam" id="PF05168">
    <property type="entry name" value="HEPN"/>
    <property type="match status" value="1"/>
</dbReference>
<dbReference type="Pfam" id="PF01077">
    <property type="entry name" value="NIR_SIR"/>
    <property type="match status" value="2"/>
</dbReference>
<keyword evidence="4" id="KW-0560">Oxidoreductase</keyword>
<dbReference type="InterPro" id="IPR007842">
    <property type="entry name" value="HEPN_dom"/>
</dbReference>
<dbReference type="AlphaFoldDB" id="A0A9X2XZD3"/>
<gene>
    <name evidence="10" type="ORF">OCK74_21525</name>
</gene>
<sequence length="695" mass="76755">MKTLISQLENPLVVQDIQDLKDKILDFALGKIRDDEFRGMRTARGVYSQRQFGVQMVRIKVPMGKLNFRQLLCIADVADKYASKYLHLTTRQAIQIYGASLGKTPELWAALEQEDITLRGSGGNTVRNVTASPTAGIDSSELFDVTPYAYAVYKYFLRNPVAQEMGRKVKISFSSSEDDTAFSFIHDLGFIPKIKLVNGARQRGFKVLVGGGLGAQPALAPVAKEFLPEAELISFIESTLRVFGRYGERNNRHKARLKFLVNQLGVEEMLRLIEKEQVAVNPEAYLVDFTSEPLSLPRPDAIQYGASTIHSPKYQHWLATNVIAQKQLGFYGIAVKINGGDMTSELARKFVSAIQGLVADDIRITQTQGFVLRYANKEALPVLFSNLDQLGLAEPGCDSVADITTCRGTNTCNLGIANSLGLAGVLEQLIYEKYERLIYNRDIKIKISGCMNSCGHHGLAQIGFHGSSIKANNKVVPAVQVLLGGGVMGDGRGRIADKVIKVPSKRAPQVLTSILDDYTAYAFGGENFQQYYIRNGKDYFYQMLKPMTDTSLLTDDDYVDWGNDEPFKTAIGTGECAGVIIDLTASLFNEANEKLKKAKAALVSGEYADAIYYAYSTMIIAAKAALLKKEVNCGTQLGIIDEFDKYFAGIIDDPDFSSFHDLVLQINQLEPEVTFGQSYCNQAGSFLQKLMAEEK</sequence>
<dbReference type="GO" id="GO:0046872">
    <property type="term" value="F:metal ion binding"/>
    <property type="evidence" value="ECO:0007669"/>
    <property type="project" value="UniProtKB-KW"/>
</dbReference>
<dbReference type="PANTHER" id="PTHR32439">
    <property type="entry name" value="FERREDOXIN--NITRITE REDUCTASE, CHLOROPLASTIC"/>
    <property type="match status" value="1"/>
</dbReference>
<evidence type="ECO:0000259" key="9">
    <source>
        <dbReference type="Pfam" id="PF05168"/>
    </source>
</evidence>
<feature type="domain" description="Nitrite/sulphite reductase 4Fe-4S" evidence="7">
    <location>
        <begin position="123"/>
        <end position="276"/>
    </location>
</feature>
<dbReference type="Gene3D" id="3.90.480.10">
    <property type="entry name" value="Sulfite Reductase Hemoprotein,Domain 2"/>
    <property type="match status" value="1"/>
</dbReference>
<dbReference type="GO" id="GO:0051539">
    <property type="term" value="F:4 iron, 4 sulfur cluster binding"/>
    <property type="evidence" value="ECO:0007669"/>
    <property type="project" value="UniProtKB-KW"/>
</dbReference>
<dbReference type="InterPro" id="IPR045854">
    <property type="entry name" value="NO2/SO3_Rdtase_4Fe4S_sf"/>
</dbReference>
<dbReference type="InterPro" id="IPR006067">
    <property type="entry name" value="NO2/SO3_Rdtase_4Fe4S_dom"/>
</dbReference>
<keyword evidence="11" id="KW-1185">Reference proteome</keyword>
<reference evidence="10" key="2">
    <citation type="submission" date="2023-04" db="EMBL/GenBank/DDBJ databases">
        <title>Paracnuella aquatica gen. nov., sp. nov., a member of the family Chitinophagaceae isolated from a hot spring.</title>
        <authorList>
            <person name="Wang C."/>
        </authorList>
    </citation>
    <scope>NUCLEOTIDE SEQUENCE</scope>
    <source>
        <strain evidence="10">LB-8</strain>
    </source>
</reference>
<evidence type="ECO:0000259" key="7">
    <source>
        <dbReference type="Pfam" id="PF01077"/>
    </source>
</evidence>
<evidence type="ECO:0000313" key="11">
    <source>
        <dbReference type="Proteomes" id="UP001155483"/>
    </source>
</evidence>
<keyword evidence="3" id="KW-0479">Metal-binding</keyword>
<dbReference type="InterPro" id="IPR036136">
    <property type="entry name" value="Nit/Sulf_reduc_fer-like_dom_sf"/>
</dbReference>
<dbReference type="RefSeq" id="WP_279299154.1">
    <property type="nucleotide sequence ID" value="NZ_JAOTIF010000023.1"/>
</dbReference>